<dbReference type="UniPathway" id="UPA00219"/>
<dbReference type="OrthoDB" id="9801978at2"/>
<dbReference type="GO" id="GO:0071555">
    <property type="term" value="P:cell wall organization"/>
    <property type="evidence" value="ECO:0007669"/>
    <property type="project" value="UniProtKB-KW"/>
</dbReference>
<dbReference type="GO" id="GO:0047480">
    <property type="term" value="F:UDP-N-acetylmuramoyl-tripeptide-D-alanyl-D-alanine ligase activity"/>
    <property type="evidence" value="ECO:0007669"/>
    <property type="project" value="UniProtKB-UniRule"/>
</dbReference>
<evidence type="ECO:0000256" key="2">
    <source>
        <dbReference type="ARBA" id="ARBA00022598"/>
    </source>
</evidence>
<dbReference type="InterPro" id="IPR036615">
    <property type="entry name" value="Mur_ligase_C_dom_sf"/>
</dbReference>
<dbReference type="Pfam" id="PF02875">
    <property type="entry name" value="Mur_ligase_C"/>
    <property type="match status" value="1"/>
</dbReference>
<evidence type="ECO:0000256" key="8">
    <source>
        <dbReference type="ARBA" id="ARBA00023306"/>
    </source>
</evidence>
<dbReference type="Gene3D" id="3.90.190.20">
    <property type="entry name" value="Mur ligase, C-terminal domain"/>
    <property type="match status" value="1"/>
</dbReference>
<dbReference type="Gene3D" id="3.40.1390.10">
    <property type="entry name" value="MurE/MurF, N-terminal domain"/>
    <property type="match status" value="1"/>
</dbReference>
<keyword evidence="6 10" id="KW-0133">Cell shape</keyword>
<evidence type="ECO:0000256" key="11">
    <source>
        <dbReference type="RuleBase" id="RU004136"/>
    </source>
</evidence>
<dbReference type="NCBIfam" id="TIGR01143">
    <property type="entry name" value="murF"/>
    <property type="match status" value="1"/>
</dbReference>
<comment type="catalytic activity">
    <reaction evidence="10 11">
        <text>D-alanyl-D-alanine + UDP-N-acetyl-alpha-D-muramoyl-L-alanyl-gamma-D-glutamyl-meso-2,6-diaminopimelate + ATP = UDP-N-acetyl-alpha-D-muramoyl-L-alanyl-gamma-D-glutamyl-meso-2,6-diaminopimeloyl-D-alanyl-D-alanine + ADP + phosphate + H(+)</text>
        <dbReference type="Rhea" id="RHEA:28374"/>
        <dbReference type="ChEBI" id="CHEBI:15378"/>
        <dbReference type="ChEBI" id="CHEBI:30616"/>
        <dbReference type="ChEBI" id="CHEBI:43474"/>
        <dbReference type="ChEBI" id="CHEBI:57822"/>
        <dbReference type="ChEBI" id="CHEBI:61386"/>
        <dbReference type="ChEBI" id="CHEBI:83905"/>
        <dbReference type="ChEBI" id="CHEBI:456216"/>
        <dbReference type="EC" id="6.3.2.10"/>
    </reaction>
</comment>
<feature type="domain" description="Mur ligase central" evidence="14">
    <location>
        <begin position="110"/>
        <end position="295"/>
    </location>
</feature>
<comment type="function">
    <text evidence="10 11">Involved in cell wall formation. Catalyzes the final step in the synthesis of UDP-N-acetylmuramoyl-pentapeptide, the precursor of murein.</text>
</comment>
<evidence type="ECO:0000256" key="5">
    <source>
        <dbReference type="ARBA" id="ARBA00022840"/>
    </source>
</evidence>
<dbReference type="InterPro" id="IPR036565">
    <property type="entry name" value="Mur-like_cat_sf"/>
</dbReference>
<dbReference type="SUPFAM" id="SSF53244">
    <property type="entry name" value="MurD-like peptide ligases, peptide-binding domain"/>
    <property type="match status" value="1"/>
</dbReference>
<evidence type="ECO:0000256" key="9">
    <source>
        <dbReference type="ARBA" id="ARBA00023316"/>
    </source>
</evidence>
<keyword evidence="3 10" id="KW-0132">Cell division</keyword>
<evidence type="ECO:0000256" key="7">
    <source>
        <dbReference type="ARBA" id="ARBA00022984"/>
    </source>
</evidence>
<dbReference type="PANTHER" id="PTHR43024:SF1">
    <property type="entry name" value="UDP-N-ACETYLMURAMOYL-TRIPEPTIDE--D-ALANYL-D-ALANINE LIGASE"/>
    <property type="match status" value="1"/>
</dbReference>
<dbReference type="InterPro" id="IPR004101">
    <property type="entry name" value="Mur_ligase_C"/>
</dbReference>
<comment type="pathway">
    <text evidence="10 11">Cell wall biogenesis; peptidoglycan biosynthesis.</text>
</comment>
<dbReference type="RefSeq" id="WP_107726032.1">
    <property type="nucleotide sequence ID" value="NZ_PZZP01000001.1"/>
</dbReference>
<evidence type="ECO:0000313" key="15">
    <source>
        <dbReference type="EMBL" id="PTM59224.1"/>
    </source>
</evidence>
<dbReference type="InterPro" id="IPR005863">
    <property type="entry name" value="UDP-N-AcMur_synth"/>
</dbReference>
<dbReference type="InterPro" id="IPR013221">
    <property type="entry name" value="Mur_ligase_cen"/>
</dbReference>
<dbReference type="Proteomes" id="UP000241639">
    <property type="component" value="Unassembled WGS sequence"/>
</dbReference>
<dbReference type="InterPro" id="IPR000713">
    <property type="entry name" value="Mur_ligase_N"/>
</dbReference>
<evidence type="ECO:0000259" key="12">
    <source>
        <dbReference type="Pfam" id="PF01225"/>
    </source>
</evidence>
<keyword evidence="4 10" id="KW-0547">Nucleotide-binding</keyword>
<keyword evidence="16" id="KW-1185">Reference proteome</keyword>
<dbReference type="GO" id="GO:0005737">
    <property type="term" value="C:cytoplasm"/>
    <property type="evidence" value="ECO:0007669"/>
    <property type="project" value="UniProtKB-SubCell"/>
</dbReference>
<dbReference type="Gene3D" id="3.40.1190.10">
    <property type="entry name" value="Mur-like, catalytic domain"/>
    <property type="match status" value="1"/>
</dbReference>
<proteinExistence type="inferred from homology"/>
<dbReference type="Pfam" id="PF08245">
    <property type="entry name" value="Mur_ligase_M"/>
    <property type="match status" value="1"/>
</dbReference>
<feature type="binding site" evidence="10">
    <location>
        <begin position="112"/>
        <end position="118"/>
    </location>
    <ligand>
        <name>ATP</name>
        <dbReference type="ChEBI" id="CHEBI:30616"/>
    </ligand>
</feature>
<accession>A0A2T4ZBF5</accession>
<dbReference type="GO" id="GO:0005524">
    <property type="term" value="F:ATP binding"/>
    <property type="evidence" value="ECO:0007669"/>
    <property type="project" value="UniProtKB-UniRule"/>
</dbReference>
<gene>
    <name evidence="10" type="primary">murF</name>
    <name evidence="15" type="ORF">C8J48_1828</name>
</gene>
<evidence type="ECO:0000256" key="3">
    <source>
        <dbReference type="ARBA" id="ARBA00022618"/>
    </source>
</evidence>
<dbReference type="GO" id="GO:0051301">
    <property type="term" value="P:cell division"/>
    <property type="evidence" value="ECO:0007669"/>
    <property type="project" value="UniProtKB-KW"/>
</dbReference>
<keyword evidence="2 10" id="KW-0436">Ligase</keyword>
<evidence type="ECO:0000256" key="4">
    <source>
        <dbReference type="ARBA" id="ARBA00022741"/>
    </source>
</evidence>
<comment type="caution">
    <text evidence="15">The sequence shown here is derived from an EMBL/GenBank/DDBJ whole genome shotgun (WGS) entry which is preliminary data.</text>
</comment>
<keyword evidence="1 10" id="KW-0963">Cytoplasm</keyword>
<name>A0A2T4ZBF5_9BACL</name>
<dbReference type="HAMAP" id="MF_02019">
    <property type="entry name" value="MurF"/>
    <property type="match status" value="1"/>
</dbReference>
<dbReference type="GO" id="GO:0009252">
    <property type="term" value="P:peptidoglycan biosynthetic process"/>
    <property type="evidence" value="ECO:0007669"/>
    <property type="project" value="UniProtKB-UniRule"/>
</dbReference>
<keyword evidence="5 10" id="KW-0067">ATP-binding</keyword>
<reference evidence="15 16" key="1">
    <citation type="submission" date="2018-04" db="EMBL/GenBank/DDBJ databases">
        <title>Genomic Encyclopedia of Archaeal and Bacterial Type Strains, Phase II (KMG-II): from individual species to whole genera.</title>
        <authorList>
            <person name="Goeker M."/>
        </authorList>
    </citation>
    <scope>NUCLEOTIDE SEQUENCE [LARGE SCALE GENOMIC DNA]</scope>
    <source>
        <strain evidence="15 16">DSM 45169</strain>
    </source>
</reference>
<dbReference type="EC" id="6.3.2.10" evidence="10 11"/>
<feature type="domain" description="Mur ligase N-terminal catalytic" evidence="12">
    <location>
        <begin position="26"/>
        <end position="100"/>
    </location>
</feature>
<dbReference type="GO" id="GO:0008766">
    <property type="term" value="F:UDP-N-acetylmuramoylalanyl-D-glutamyl-2,6-diaminopimelate-D-alanyl-D-alanine ligase activity"/>
    <property type="evidence" value="ECO:0007669"/>
    <property type="project" value="RHEA"/>
</dbReference>
<comment type="similarity">
    <text evidence="10">Belongs to the MurCDEF family. MurF subfamily.</text>
</comment>
<dbReference type="SUPFAM" id="SSF53623">
    <property type="entry name" value="MurD-like peptide ligases, catalytic domain"/>
    <property type="match status" value="1"/>
</dbReference>
<dbReference type="InterPro" id="IPR035911">
    <property type="entry name" value="MurE/MurF_N"/>
</dbReference>
<organism evidence="15 16">
    <name type="scientific">Desmospora activa DSM 45169</name>
    <dbReference type="NCBI Taxonomy" id="1121389"/>
    <lineage>
        <taxon>Bacteria</taxon>
        <taxon>Bacillati</taxon>
        <taxon>Bacillota</taxon>
        <taxon>Bacilli</taxon>
        <taxon>Bacillales</taxon>
        <taxon>Thermoactinomycetaceae</taxon>
        <taxon>Desmospora</taxon>
    </lineage>
</organism>
<dbReference type="AlphaFoldDB" id="A0A2T4ZBF5"/>
<evidence type="ECO:0000259" key="14">
    <source>
        <dbReference type="Pfam" id="PF08245"/>
    </source>
</evidence>
<dbReference type="GO" id="GO:0008360">
    <property type="term" value="P:regulation of cell shape"/>
    <property type="evidence" value="ECO:0007669"/>
    <property type="project" value="UniProtKB-KW"/>
</dbReference>
<sequence>MRRTLSELTKMSQGEWVGSIDNGTMVTGVSTDTRTLKPGQLYVPLSGEQFDGHDFLAQAVANGAVASLWERSRPLPETTIPLIQVDDPLQTLQRLASAYRQQLDVTVVAVTGSNGKTTTKDLLGSVLETRYRVHRTRGNLNNHIGVPLTLLSMAEETEVAVVEMGMNHAGEIALLSQIARPDIAVVTNVGDAHLEFLGSRAGIADAKLEIREGLSEDGILVYDGDEPLLQARLRQEQHLRLVSIGFDEGNAVQIQALKLHGDEGIRFQSSSSDYHFHLSLPGRHNAMNGMMAITVGKLLNLSDAEIQRGLEQAKVSGMRLERLVASNGMAIINDAYNASPRAMKAAIDLLVALPNQRKKWVLLADMLELGAEEEVYHRQIGAYAVEKGVDKIFTMGQRGRWIAAGAAAVATETRVIHCETAAEVAATLLQEGDASVTLLVKASRGARLEAVVQQLVEGEKAKSDGY</sequence>
<dbReference type="EMBL" id="PZZP01000001">
    <property type="protein sequence ID" value="PTM59224.1"/>
    <property type="molecule type" value="Genomic_DNA"/>
</dbReference>
<evidence type="ECO:0000256" key="10">
    <source>
        <dbReference type="HAMAP-Rule" id="MF_02019"/>
    </source>
</evidence>
<feature type="domain" description="Mur ligase C-terminal" evidence="13">
    <location>
        <begin position="318"/>
        <end position="443"/>
    </location>
</feature>
<protein>
    <recommendedName>
        <fullName evidence="10 11">UDP-N-acetylmuramoyl-tripeptide--D-alanyl-D-alanine ligase</fullName>
        <ecNumber evidence="10 11">6.3.2.10</ecNumber>
    </recommendedName>
    <alternativeName>
        <fullName evidence="10">D-alanyl-D-alanine-adding enzyme</fullName>
    </alternativeName>
</protein>
<keyword evidence="7 10" id="KW-0573">Peptidoglycan synthesis</keyword>
<dbReference type="PANTHER" id="PTHR43024">
    <property type="entry name" value="UDP-N-ACETYLMURAMOYL-TRIPEPTIDE--D-ALANYL-D-ALANINE LIGASE"/>
    <property type="match status" value="1"/>
</dbReference>
<evidence type="ECO:0000256" key="1">
    <source>
        <dbReference type="ARBA" id="ARBA00022490"/>
    </source>
</evidence>
<evidence type="ECO:0000256" key="6">
    <source>
        <dbReference type="ARBA" id="ARBA00022960"/>
    </source>
</evidence>
<evidence type="ECO:0000259" key="13">
    <source>
        <dbReference type="Pfam" id="PF02875"/>
    </source>
</evidence>
<dbReference type="Pfam" id="PF01225">
    <property type="entry name" value="Mur_ligase"/>
    <property type="match status" value="1"/>
</dbReference>
<dbReference type="SUPFAM" id="SSF63418">
    <property type="entry name" value="MurE/MurF N-terminal domain"/>
    <property type="match status" value="1"/>
</dbReference>
<keyword evidence="9 10" id="KW-0961">Cell wall biogenesis/degradation</keyword>
<keyword evidence="8 10" id="KW-0131">Cell cycle</keyword>
<dbReference type="InterPro" id="IPR051046">
    <property type="entry name" value="MurCDEF_CellWall_CoF430Synth"/>
</dbReference>
<comment type="subcellular location">
    <subcellularLocation>
        <location evidence="10 11">Cytoplasm</location>
    </subcellularLocation>
</comment>
<evidence type="ECO:0000313" key="16">
    <source>
        <dbReference type="Proteomes" id="UP000241639"/>
    </source>
</evidence>